<evidence type="ECO:0000259" key="1">
    <source>
        <dbReference type="Pfam" id="PF12680"/>
    </source>
</evidence>
<evidence type="ECO:0000313" key="3">
    <source>
        <dbReference type="Proteomes" id="UP001500466"/>
    </source>
</evidence>
<feature type="domain" description="SnoaL-like" evidence="1">
    <location>
        <begin position="10"/>
        <end position="115"/>
    </location>
</feature>
<dbReference type="Proteomes" id="UP001500466">
    <property type="component" value="Unassembled WGS sequence"/>
</dbReference>
<dbReference type="Gene3D" id="3.10.450.50">
    <property type="match status" value="1"/>
</dbReference>
<reference evidence="3" key="1">
    <citation type="journal article" date="2019" name="Int. J. Syst. Evol. Microbiol.">
        <title>The Global Catalogue of Microorganisms (GCM) 10K type strain sequencing project: providing services to taxonomists for standard genome sequencing and annotation.</title>
        <authorList>
            <consortium name="The Broad Institute Genomics Platform"/>
            <consortium name="The Broad Institute Genome Sequencing Center for Infectious Disease"/>
            <person name="Wu L."/>
            <person name="Ma J."/>
        </authorList>
    </citation>
    <scope>NUCLEOTIDE SEQUENCE [LARGE SCALE GENOMIC DNA]</scope>
    <source>
        <strain evidence="3">JCM 17986</strain>
    </source>
</reference>
<evidence type="ECO:0000313" key="2">
    <source>
        <dbReference type="EMBL" id="GAA4950123.1"/>
    </source>
</evidence>
<dbReference type="InterPro" id="IPR032710">
    <property type="entry name" value="NTF2-like_dom_sf"/>
</dbReference>
<dbReference type="Pfam" id="PF12680">
    <property type="entry name" value="SnoaL_2"/>
    <property type="match status" value="1"/>
</dbReference>
<dbReference type="EMBL" id="BAABHS010000002">
    <property type="protein sequence ID" value="GAA4950123.1"/>
    <property type="molecule type" value="Genomic_DNA"/>
</dbReference>
<comment type="caution">
    <text evidence="2">The sequence shown here is derived from an EMBL/GenBank/DDBJ whole genome shotgun (WGS) entry which is preliminary data.</text>
</comment>
<proteinExistence type="predicted"/>
<accession>A0ABP9GPU5</accession>
<dbReference type="SUPFAM" id="SSF54427">
    <property type="entry name" value="NTF2-like"/>
    <property type="match status" value="1"/>
</dbReference>
<dbReference type="InterPro" id="IPR037401">
    <property type="entry name" value="SnoaL-like"/>
</dbReference>
<organism evidence="2 3">
    <name type="scientific">Yinghuangia aomiensis</name>
    <dbReference type="NCBI Taxonomy" id="676205"/>
    <lineage>
        <taxon>Bacteria</taxon>
        <taxon>Bacillati</taxon>
        <taxon>Actinomycetota</taxon>
        <taxon>Actinomycetes</taxon>
        <taxon>Kitasatosporales</taxon>
        <taxon>Streptomycetaceae</taxon>
        <taxon>Yinghuangia</taxon>
    </lineage>
</organism>
<keyword evidence="3" id="KW-1185">Reference proteome</keyword>
<sequence>MAEHADSAMVRRGYEAFSAGDMQTLGAMMTGDVTHHVPGDHPLSGHMKGLDNVLGYYGRLFSETDGTVRVTLEHVFADGRGHAISVHRFTATRKGRSIDQRGGLFFTIVGGKITDIDECSPDIDVDNEFWS</sequence>
<protein>
    <submittedName>
        <fullName evidence="2">Nuclear transport factor 2 family protein</fullName>
    </submittedName>
</protein>
<name>A0ABP9GPU5_9ACTN</name>
<dbReference type="RefSeq" id="WP_345673859.1">
    <property type="nucleotide sequence ID" value="NZ_BAABHS010000002.1"/>
</dbReference>
<gene>
    <name evidence="2" type="ORF">GCM10023205_08380</name>
</gene>